<reference evidence="1 2" key="1">
    <citation type="submission" date="2011-09" db="EMBL/GenBank/DDBJ databases">
        <title>Complete sequence of chromosome of Thioflavicoccus mobilis 8321.</title>
        <authorList>
            <consortium name="US DOE Joint Genome Institute"/>
            <person name="Lucas S."/>
            <person name="Han J."/>
            <person name="Lapidus A."/>
            <person name="Cheng J.-F."/>
            <person name="Goodwin L."/>
            <person name="Pitluck S."/>
            <person name="Peters L."/>
            <person name="Ovchinnikova G."/>
            <person name="Lu M."/>
            <person name="Detter J.C."/>
            <person name="Han C."/>
            <person name="Tapia R."/>
            <person name="Land M."/>
            <person name="Hauser L."/>
            <person name="Kyrpides N."/>
            <person name="Ivanova N."/>
            <person name="Pagani I."/>
            <person name="Vogl K."/>
            <person name="Liu Z."/>
            <person name="Imhoff J."/>
            <person name="Thiel V."/>
            <person name="Frigaard N.-U."/>
            <person name="Bryant D."/>
            <person name="Woyke T."/>
        </authorList>
    </citation>
    <scope>NUCLEOTIDE SEQUENCE [LARGE SCALE GENOMIC DNA]</scope>
    <source>
        <strain evidence="1 2">8321</strain>
    </source>
</reference>
<evidence type="ECO:0000313" key="1">
    <source>
        <dbReference type="EMBL" id="AGA91238.1"/>
    </source>
</evidence>
<dbReference type="EMBL" id="CP003051">
    <property type="protein sequence ID" value="AGA91238.1"/>
    <property type="molecule type" value="Genomic_DNA"/>
</dbReference>
<dbReference type="RefSeq" id="WP_015281371.1">
    <property type="nucleotide sequence ID" value="NC_019940.1"/>
</dbReference>
<evidence type="ECO:0000313" key="2">
    <source>
        <dbReference type="Proteomes" id="UP000010816"/>
    </source>
</evidence>
<dbReference type="KEGG" id="tmb:Thimo_2514"/>
<accession>L0GWV0</accession>
<keyword evidence="2" id="KW-1185">Reference proteome</keyword>
<proteinExistence type="predicted"/>
<sequence length="78" mass="9065">MVEGTERYAEELIPSDYSSWRYCIEVKCGLALKPDFLRARIAVLSDPGQEETRRFARRYGDTHLNRILAWFRQAAAEA</sequence>
<name>L0GWV0_9GAMM</name>
<dbReference type="AlphaFoldDB" id="L0GWV0"/>
<dbReference type="HOGENOM" id="CLU_185399_0_0_6"/>
<dbReference type="STRING" id="765912.Thimo_2514"/>
<dbReference type="eggNOG" id="ENOG5033ANX">
    <property type="taxonomic scope" value="Bacteria"/>
</dbReference>
<protein>
    <submittedName>
        <fullName evidence="1">Uncharacterized protein</fullName>
    </submittedName>
</protein>
<dbReference type="OrthoDB" id="285538at2"/>
<dbReference type="Proteomes" id="UP000010816">
    <property type="component" value="Chromosome"/>
</dbReference>
<organism evidence="1 2">
    <name type="scientific">Thioflavicoccus mobilis 8321</name>
    <dbReference type="NCBI Taxonomy" id="765912"/>
    <lineage>
        <taxon>Bacteria</taxon>
        <taxon>Pseudomonadati</taxon>
        <taxon>Pseudomonadota</taxon>
        <taxon>Gammaproteobacteria</taxon>
        <taxon>Chromatiales</taxon>
        <taxon>Chromatiaceae</taxon>
        <taxon>Thioflavicoccus</taxon>
    </lineage>
</organism>
<gene>
    <name evidence="1" type="ORF">Thimo_2514</name>
</gene>